<accession>J1K3F1</accession>
<proteinExistence type="predicted"/>
<keyword evidence="2" id="KW-1185">Reference proteome</keyword>
<organism evidence="1 2">
    <name type="scientific">Bartonella tamiae Th239</name>
    <dbReference type="NCBI Taxonomy" id="1094558"/>
    <lineage>
        <taxon>Bacteria</taxon>
        <taxon>Pseudomonadati</taxon>
        <taxon>Pseudomonadota</taxon>
        <taxon>Alphaproteobacteria</taxon>
        <taxon>Hyphomicrobiales</taxon>
        <taxon>Bartonellaceae</taxon>
        <taxon>Bartonella</taxon>
    </lineage>
</organism>
<evidence type="ECO:0000313" key="2">
    <source>
        <dbReference type="Proteomes" id="UP000008952"/>
    </source>
</evidence>
<gene>
    <name evidence="1" type="ORF">ME5_00034</name>
</gene>
<dbReference type="EMBL" id="AIMB01000001">
    <property type="protein sequence ID" value="EJF91655.1"/>
    <property type="molecule type" value="Genomic_DNA"/>
</dbReference>
<reference evidence="1 2" key="1">
    <citation type="submission" date="2012-03" db="EMBL/GenBank/DDBJ databases">
        <title>The Genome Sequence of Bartonella tamiae Th239.</title>
        <authorList>
            <consortium name="The Broad Institute Genome Sequencing Platform"/>
            <consortium name="The Broad Institute Genome Sequencing Center for Infectious Disease"/>
            <person name="Feldgarden M."/>
            <person name="Kirby J."/>
            <person name="Kosoy M."/>
            <person name="Birtles R."/>
            <person name="Probert W.S."/>
            <person name="Chiaraviglio L."/>
            <person name="Young S.K."/>
            <person name="Zeng Q."/>
            <person name="Gargeya S."/>
            <person name="Fitzgerald M."/>
            <person name="Haas B."/>
            <person name="Abouelleil A."/>
            <person name="Alvarado L."/>
            <person name="Arachchi H.M."/>
            <person name="Berlin A."/>
            <person name="Chapman S.B."/>
            <person name="Gearin G."/>
            <person name="Goldberg J."/>
            <person name="Griggs A."/>
            <person name="Gujja S."/>
            <person name="Hansen M."/>
            <person name="Heiman D."/>
            <person name="Howarth C."/>
            <person name="Larimer J."/>
            <person name="Lui A."/>
            <person name="MacDonald P.J.P."/>
            <person name="McCowen C."/>
            <person name="Montmayeur A."/>
            <person name="Murphy C."/>
            <person name="Neiman D."/>
            <person name="Pearson M."/>
            <person name="Priest M."/>
            <person name="Roberts A."/>
            <person name="Saif S."/>
            <person name="Shea T."/>
            <person name="Sisk P."/>
            <person name="Stolte C."/>
            <person name="Sykes S."/>
            <person name="Wortman J."/>
            <person name="Nusbaum C."/>
            <person name="Birren B."/>
        </authorList>
    </citation>
    <scope>NUCLEOTIDE SEQUENCE [LARGE SCALE GENOMIC DNA]</scope>
    <source>
        <strain evidence="1 2">Th239</strain>
    </source>
</reference>
<dbReference type="AlphaFoldDB" id="J1K3F1"/>
<dbReference type="STRING" id="1094558.ME5_00034"/>
<sequence>MSISITRGVLQRDLNTSKFRPCLRQWLALNKCSFIKLQVGCDLNTINTAIANLFKFPRGFSLTLTRGRGADCGFVTIFQPLSFFSDIIQHPKQNTSERFKLFNFNVSFIKLLSCHVCNSIKEFLTWATKFMTWATK</sequence>
<protein>
    <submittedName>
        <fullName evidence="1">Uncharacterized protein</fullName>
    </submittedName>
</protein>
<dbReference type="HOGENOM" id="CLU_1871360_0_0_5"/>
<comment type="caution">
    <text evidence="1">The sequence shown here is derived from an EMBL/GenBank/DDBJ whole genome shotgun (WGS) entry which is preliminary data.</text>
</comment>
<evidence type="ECO:0000313" key="1">
    <source>
        <dbReference type="EMBL" id="EJF91655.1"/>
    </source>
</evidence>
<dbReference type="Proteomes" id="UP000008952">
    <property type="component" value="Unassembled WGS sequence"/>
</dbReference>
<name>J1K3F1_9HYPH</name>